<dbReference type="InterPro" id="IPR011701">
    <property type="entry name" value="MFS"/>
</dbReference>
<dbReference type="FunFam" id="1.20.1250.20:FF:000106">
    <property type="entry name" value="MFS transporter, putative"/>
    <property type="match status" value="1"/>
</dbReference>
<proteinExistence type="predicted"/>
<keyword evidence="2" id="KW-0813">Transport</keyword>
<name>A0A642V0U7_9ASCO</name>
<comment type="caution">
    <text evidence="7">The sequence shown here is derived from an EMBL/GenBank/DDBJ whole genome shotgun (WGS) entry which is preliminary data.</text>
</comment>
<evidence type="ECO:0000256" key="4">
    <source>
        <dbReference type="ARBA" id="ARBA00022989"/>
    </source>
</evidence>
<evidence type="ECO:0000256" key="6">
    <source>
        <dbReference type="SAM" id="Phobius"/>
    </source>
</evidence>
<reference evidence="7" key="1">
    <citation type="journal article" date="2019" name="G3 (Bethesda)">
        <title>Genome Assemblies of Two Rare Opportunistic Yeast Pathogens: Diutina rugosa (syn. Candida rugosa) and Trichomonascus ciferrii (syn. Candida ciferrii).</title>
        <authorList>
            <person name="Mixao V."/>
            <person name="Saus E."/>
            <person name="Hansen A.P."/>
            <person name="Lass-Florl C."/>
            <person name="Gabaldon T."/>
        </authorList>
    </citation>
    <scope>NUCLEOTIDE SEQUENCE</scope>
    <source>
        <strain evidence="7">CBS 4856</strain>
    </source>
</reference>
<dbReference type="AlphaFoldDB" id="A0A642V0U7"/>
<keyword evidence="3 6" id="KW-0812">Transmembrane</keyword>
<dbReference type="Gene3D" id="1.20.1250.20">
    <property type="entry name" value="MFS general substrate transporter like domains"/>
    <property type="match status" value="1"/>
</dbReference>
<feature type="transmembrane region" description="Helical" evidence="6">
    <location>
        <begin position="444"/>
        <end position="462"/>
    </location>
</feature>
<evidence type="ECO:0000313" key="7">
    <source>
        <dbReference type="EMBL" id="KAA8906609.1"/>
    </source>
</evidence>
<evidence type="ECO:0000256" key="3">
    <source>
        <dbReference type="ARBA" id="ARBA00022692"/>
    </source>
</evidence>
<dbReference type="InterPro" id="IPR036259">
    <property type="entry name" value="MFS_trans_sf"/>
</dbReference>
<dbReference type="PANTHER" id="PTHR43791">
    <property type="entry name" value="PERMEASE-RELATED"/>
    <property type="match status" value="1"/>
</dbReference>
<dbReference type="EMBL" id="SWFS01000395">
    <property type="protein sequence ID" value="KAA8906609.1"/>
    <property type="molecule type" value="Genomic_DNA"/>
</dbReference>
<dbReference type="PANTHER" id="PTHR43791:SF29">
    <property type="entry name" value="MAJOR FACILITATOR SUPERFAMILY (MFS) PROFILE DOMAIN-CONTAINING PROTEIN"/>
    <property type="match status" value="1"/>
</dbReference>
<evidence type="ECO:0000313" key="8">
    <source>
        <dbReference type="Proteomes" id="UP000761534"/>
    </source>
</evidence>
<evidence type="ECO:0000256" key="1">
    <source>
        <dbReference type="ARBA" id="ARBA00004141"/>
    </source>
</evidence>
<dbReference type="VEuPathDB" id="FungiDB:TRICI_005129"/>
<gene>
    <name evidence="7" type="ORF">TRICI_005129</name>
</gene>
<dbReference type="GO" id="GO:0022857">
    <property type="term" value="F:transmembrane transporter activity"/>
    <property type="evidence" value="ECO:0007669"/>
    <property type="project" value="InterPro"/>
</dbReference>
<comment type="subcellular location">
    <subcellularLocation>
        <location evidence="1">Membrane</location>
        <topology evidence="1">Multi-pass membrane protein</topology>
    </subcellularLocation>
</comment>
<protein>
    <recommendedName>
        <fullName evidence="9">Major facilitator superfamily (MFS) profile domain-containing protein</fullName>
    </recommendedName>
</protein>
<keyword evidence="4 6" id="KW-1133">Transmembrane helix</keyword>
<feature type="transmembrane region" description="Helical" evidence="6">
    <location>
        <begin position="201"/>
        <end position="222"/>
    </location>
</feature>
<feature type="transmembrane region" description="Helical" evidence="6">
    <location>
        <begin position="171"/>
        <end position="189"/>
    </location>
</feature>
<evidence type="ECO:0000256" key="2">
    <source>
        <dbReference type="ARBA" id="ARBA00022448"/>
    </source>
</evidence>
<dbReference type="SUPFAM" id="SSF103473">
    <property type="entry name" value="MFS general substrate transporter"/>
    <property type="match status" value="1"/>
</dbReference>
<dbReference type="Proteomes" id="UP000761534">
    <property type="component" value="Unassembled WGS sequence"/>
</dbReference>
<dbReference type="OrthoDB" id="1935484at2759"/>
<feature type="transmembrane region" description="Helical" evidence="6">
    <location>
        <begin position="378"/>
        <end position="399"/>
    </location>
</feature>
<keyword evidence="8" id="KW-1185">Reference proteome</keyword>
<keyword evidence="5 6" id="KW-0472">Membrane</keyword>
<dbReference type="Pfam" id="PF07690">
    <property type="entry name" value="MFS_1"/>
    <property type="match status" value="1"/>
</dbReference>
<accession>A0A642V0U7</accession>
<feature type="transmembrane region" description="Helical" evidence="6">
    <location>
        <begin position="474"/>
        <end position="494"/>
    </location>
</feature>
<feature type="transmembrane region" description="Helical" evidence="6">
    <location>
        <begin position="234"/>
        <end position="255"/>
    </location>
</feature>
<feature type="transmembrane region" description="Helical" evidence="6">
    <location>
        <begin position="350"/>
        <end position="371"/>
    </location>
</feature>
<organism evidence="7 8">
    <name type="scientific">Trichomonascus ciferrii</name>
    <dbReference type="NCBI Taxonomy" id="44093"/>
    <lineage>
        <taxon>Eukaryota</taxon>
        <taxon>Fungi</taxon>
        <taxon>Dikarya</taxon>
        <taxon>Ascomycota</taxon>
        <taxon>Saccharomycotina</taxon>
        <taxon>Dipodascomycetes</taxon>
        <taxon>Dipodascales</taxon>
        <taxon>Trichomonascaceae</taxon>
        <taxon>Trichomonascus</taxon>
        <taxon>Trichomonascus ciferrii complex</taxon>
    </lineage>
</organism>
<dbReference type="GO" id="GO:0016020">
    <property type="term" value="C:membrane"/>
    <property type="evidence" value="ECO:0007669"/>
    <property type="project" value="UniProtKB-SubCell"/>
</dbReference>
<evidence type="ECO:0008006" key="9">
    <source>
        <dbReference type="Google" id="ProtNLM"/>
    </source>
</evidence>
<sequence>MGESKVATIIVQDRFEPSRETGREGHIFEDPKVAKHYAELYEEAKYEGRHRFDPEFEWEPEEEKVVKRKVEFGVLLWAFIMFVALDFDRNNLSQATADDMLTDLNLTTNDYNTGNTVNLVCFLLAELPSQLISKWIGPDRWIPIQMCVFSVIGISQSQLKGKTGFLVTRAMLGIFQGGFIPDVCLWFSYFYTSYELPLRFALFYAANPFTSAVGSLLSYGIFHLSGVNGWEGWRWLFFIEGFFTLVIGILSFGLMPASPCQTKTVFYRKSWFTERQEKILVNRILRDSPEKGLLNNRTAIDIRGLLIAIKDYDMWPIYLNRLVADLSPGPVSTYLSLTLRHLGFSPFNTALLSVPINVTSILTMICIPLLARLLKSNSLAFMLKAIWLLPCMIALRFWSGAQVDIWATYALLFIILAVPATGYQGVSWCSSNANSVKTRTVGTAIHNMGAQLAGIISANIYRKDDAPLYHRGNVVIIILVALEFVMNFYAYFYFKWRNSQKERKWSSMTPEEQVDYVHTTTDEGNKRLDFRFVL</sequence>
<evidence type="ECO:0000256" key="5">
    <source>
        <dbReference type="ARBA" id="ARBA00023136"/>
    </source>
</evidence>
<feature type="transmembrane region" description="Helical" evidence="6">
    <location>
        <begin position="405"/>
        <end position="423"/>
    </location>
</feature>